<reference evidence="1 2" key="1">
    <citation type="submission" date="2019-07" db="EMBL/GenBank/DDBJ databases">
        <title>Whole genome shotgun sequence of Alkalibacillus haloalkaliphilus NBRC 103110.</title>
        <authorList>
            <person name="Hosoyama A."/>
            <person name="Uohara A."/>
            <person name="Ohji S."/>
            <person name="Ichikawa N."/>
        </authorList>
    </citation>
    <scope>NUCLEOTIDE SEQUENCE [LARGE SCALE GENOMIC DNA]</scope>
    <source>
        <strain evidence="1 2">NBRC 103110</strain>
    </source>
</reference>
<protein>
    <recommendedName>
        <fullName evidence="3">N-acetyltransferase domain-containing protein</fullName>
    </recommendedName>
</protein>
<dbReference type="AlphaFoldDB" id="A0A511W4I9"/>
<name>A0A511W4I9_9BACI</name>
<proteinExistence type="predicted"/>
<comment type="caution">
    <text evidence="1">The sequence shown here is derived from an EMBL/GenBank/DDBJ whole genome shotgun (WGS) entry which is preliminary data.</text>
</comment>
<gene>
    <name evidence="1" type="ORF">AHA02nite_00580</name>
</gene>
<keyword evidence="2" id="KW-1185">Reference proteome</keyword>
<dbReference type="EMBL" id="BJYA01000001">
    <property type="protein sequence ID" value="GEN44282.1"/>
    <property type="molecule type" value="Genomic_DNA"/>
</dbReference>
<sequence length="140" mass="16704">MIKVVHMNEVSELEYEQFFKEGHAKDQKPQEEWAKEHGYFLELEGQRIGYFVLYPVKDGVWLRKLLMKEQANPALIIMTFEWISEYAQRVGYEKLFAHVDDPNRETLFEMNHFKESAQSPYPEANLDGKWYEKLLIVNAE</sequence>
<dbReference type="OrthoDB" id="2964902at2"/>
<dbReference type="Proteomes" id="UP000321440">
    <property type="component" value="Unassembled WGS sequence"/>
</dbReference>
<evidence type="ECO:0000313" key="2">
    <source>
        <dbReference type="Proteomes" id="UP000321440"/>
    </source>
</evidence>
<evidence type="ECO:0000313" key="1">
    <source>
        <dbReference type="EMBL" id="GEN44282.1"/>
    </source>
</evidence>
<dbReference type="RefSeq" id="WP_146813248.1">
    <property type="nucleotide sequence ID" value="NZ_BJYA01000001.1"/>
</dbReference>
<evidence type="ECO:0008006" key="3">
    <source>
        <dbReference type="Google" id="ProtNLM"/>
    </source>
</evidence>
<accession>A0A511W4I9</accession>
<organism evidence="1 2">
    <name type="scientific">Alkalibacillus haloalkaliphilus</name>
    <dbReference type="NCBI Taxonomy" id="94136"/>
    <lineage>
        <taxon>Bacteria</taxon>
        <taxon>Bacillati</taxon>
        <taxon>Bacillota</taxon>
        <taxon>Bacilli</taxon>
        <taxon>Bacillales</taxon>
        <taxon>Bacillaceae</taxon>
        <taxon>Alkalibacillus</taxon>
    </lineage>
</organism>